<evidence type="ECO:0000259" key="2">
    <source>
        <dbReference type="Pfam" id="PF08241"/>
    </source>
</evidence>
<dbReference type="Pfam" id="PF08241">
    <property type="entry name" value="Methyltransf_11"/>
    <property type="match status" value="1"/>
</dbReference>
<protein>
    <submittedName>
        <fullName evidence="3">Class I SAM-dependent methyltransferase</fullName>
    </submittedName>
</protein>
<dbReference type="PANTHER" id="PTHR42912">
    <property type="entry name" value="METHYLTRANSFERASE"/>
    <property type="match status" value="1"/>
</dbReference>
<proteinExistence type="predicted"/>
<dbReference type="InterPro" id="IPR013216">
    <property type="entry name" value="Methyltransf_11"/>
</dbReference>
<accession>A0A419EUJ6</accession>
<comment type="caution">
    <text evidence="3">The sequence shown here is derived from an EMBL/GenBank/DDBJ whole genome shotgun (WGS) entry which is preliminary data.</text>
</comment>
<sequence>MALTVIASHPANRGMTKQSPGAVRERLLQSDDLHSLCRGDPAGRPIRACFSAKGQMMPRSENPWDDIFKEHGAYFEEPHEDMIHIVLLLYGRKARRVLDLGCGSGRHVVYLARNHFSVFGLDSSPEGIELTRTWLKKENLRADLRLQNMTALLPFKDNFFDAVISIQVIHHARLAEIRKVVKEIARVLKRNGIVYITVPKRKNQGETYQEIEPGTFVPLDGLEKGLPHHYFTPEELRELFKDFKITDIHLDSSEHYCLLATKS</sequence>
<evidence type="ECO:0000313" key="3">
    <source>
        <dbReference type="EMBL" id="RJP67951.1"/>
    </source>
</evidence>
<keyword evidence="3" id="KW-0489">Methyltransferase</keyword>
<dbReference type="GO" id="GO:0008757">
    <property type="term" value="F:S-adenosylmethionine-dependent methyltransferase activity"/>
    <property type="evidence" value="ECO:0007669"/>
    <property type="project" value="InterPro"/>
</dbReference>
<feature type="region of interest" description="Disordered" evidence="1">
    <location>
        <begin position="1"/>
        <end position="20"/>
    </location>
</feature>
<dbReference type="InterPro" id="IPR029063">
    <property type="entry name" value="SAM-dependent_MTases_sf"/>
</dbReference>
<keyword evidence="3" id="KW-0808">Transferase</keyword>
<dbReference type="Gene3D" id="3.40.50.150">
    <property type="entry name" value="Vaccinia Virus protein VP39"/>
    <property type="match status" value="1"/>
</dbReference>
<organism evidence="3 4">
    <name type="scientific">Candidatus Abyssobacteria bacterium SURF_17</name>
    <dbReference type="NCBI Taxonomy" id="2093361"/>
    <lineage>
        <taxon>Bacteria</taxon>
        <taxon>Pseudomonadati</taxon>
        <taxon>Candidatus Hydrogenedentota</taxon>
        <taxon>Candidatus Abyssobacteria</taxon>
    </lineage>
</organism>
<evidence type="ECO:0000256" key="1">
    <source>
        <dbReference type="SAM" id="MobiDB-lite"/>
    </source>
</evidence>
<feature type="domain" description="Methyltransferase type 11" evidence="2">
    <location>
        <begin position="98"/>
        <end position="196"/>
    </location>
</feature>
<dbReference type="Proteomes" id="UP000285961">
    <property type="component" value="Unassembled WGS sequence"/>
</dbReference>
<dbReference type="SUPFAM" id="SSF53335">
    <property type="entry name" value="S-adenosyl-L-methionine-dependent methyltransferases"/>
    <property type="match status" value="1"/>
</dbReference>
<dbReference type="EMBL" id="QZKI01000096">
    <property type="protein sequence ID" value="RJP67951.1"/>
    <property type="molecule type" value="Genomic_DNA"/>
</dbReference>
<dbReference type="InterPro" id="IPR050508">
    <property type="entry name" value="Methyltransf_Superfamily"/>
</dbReference>
<evidence type="ECO:0000313" key="4">
    <source>
        <dbReference type="Proteomes" id="UP000285961"/>
    </source>
</evidence>
<name>A0A419EUJ6_9BACT</name>
<dbReference type="GO" id="GO:0032259">
    <property type="term" value="P:methylation"/>
    <property type="evidence" value="ECO:0007669"/>
    <property type="project" value="UniProtKB-KW"/>
</dbReference>
<dbReference type="CDD" id="cd02440">
    <property type="entry name" value="AdoMet_MTases"/>
    <property type="match status" value="1"/>
</dbReference>
<reference evidence="3 4" key="1">
    <citation type="journal article" date="2017" name="ISME J.">
        <title>Energy and carbon metabolisms in a deep terrestrial subsurface fluid microbial community.</title>
        <authorList>
            <person name="Momper L."/>
            <person name="Jungbluth S.P."/>
            <person name="Lee M.D."/>
            <person name="Amend J.P."/>
        </authorList>
    </citation>
    <scope>NUCLEOTIDE SEQUENCE [LARGE SCALE GENOMIC DNA]</scope>
    <source>
        <strain evidence="3">SURF_17</strain>
    </source>
</reference>
<dbReference type="AlphaFoldDB" id="A0A419EUJ6"/>
<gene>
    <name evidence="3" type="ORF">C4532_13800</name>
</gene>